<dbReference type="SUPFAM" id="SSF55729">
    <property type="entry name" value="Acyl-CoA N-acyltransferases (Nat)"/>
    <property type="match status" value="1"/>
</dbReference>
<reference evidence="1 2" key="1">
    <citation type="submission" date="2019-01" db="EMBL/GenBank/DDBJ databases">
        <title>Sinorhodobacter populi sp. nov. isolated from the symptomatic bark tissue of Populus euramericana canker.</title>
        <authorList>
            <person name="Xu G."/>
        </authorList>
    </citation>
    <scope>NUCLEOTIDE SEQUENCE [LARGE SCALE GENOMIC DNA]</scope>
    <source>
        <strain evidence="1 2">2D-5</strain>
    </source>
</reference>
<accession>A0A443J039</accession>
<gene>
    <name evidence="1" type="ORF">D2T33_05120</name>
</gene>
<keyword evidence="1" id="KW-0808">Transferase</keyword>
<dbReference type="Proteomes" id="UP000285710">
    <property type="component" value="Unassembled WGS sequence"/>
</dbReference>
<dbReference type="PANTHER" id="PTHR47017:SF1">
    <property type="entry name" value="ACYL-COA"/>
    <property type="match status" value="1"/>
</dbReference>
<dbReference type="Gene3D" id="3.40.630.30">
    <property type="match status" value="1"/>
</dbReference>
<dbReference type="EMBL" id="SAUW01000004">
    <property type="protein sequence ID" value="RWR13780.1"/>
    <property type="molecule type" value="Genomic_DNA"/>
</dbReference>
<reference evidence="1 2" key="2">
    <citation type="submission" date="2019-01" db="EMBL/GenBank/DDBJ databases">
        <authorList>
            <person name="Li Y."/>
        </authorList>
    </citation>
    <scope>NUCLEOTIDE SEQUENCE [LARGE SCALE GENOMIC DNA]</scope>
    <source>
        <strain evidence="1 2">2D-5</strain>
    </source>
</reference>
<dbReference type="AlphaFoldDB" id="A0A443J039"/>
<dbReference type="RefSeq" id="WP_128269067.1">
    <property type="nucleotide sequence ID" value="NZ_SAUW01000004.1"/>
</dbReference>
<dbReference type="Pfam" id="PF04339">
    <property type="entry name" value="FemAB_like"/>
    <property type="match status" value="1"/>
</dbReference>
<name>A0A443J039_9RHOB</name>
<keyword evidence="2" id="KW-1185">Reference proteome</keyword>
<evidence type="ECO:0000313" key="2">
    <source>
        <dbReference type="Proteomes" id="UP000285710"/>
    </source>
</evidence>
<evidence type="ECO:0000313" key="1">
    <source>
        <dbReference type="EMBL" id="RWR13780.1"/>
    </source>
</evidence>
<proteinExistence type="predicted"/>
<sequence>MTDTIEITLAPGVQAIPEADWNACACPEAAQGGRPLDPFTTHAFLSALESSGSVGEGTGWLPRPMVARQGGQVIAVAALYLKSHSQGEYVFDHGWADAYERAGGSYYPKLQCSVPFSPVNGRRLLTRPGFEAEGRAALLQGMETVAAQADLSSAHITFCPPEEVTAATDRGWLLREGEQFHWFNRGYRSFDDFLAALASRKRKAIRKERERAQAFGGTIRALTGDAILPAHWDAMWDFYQDTGSRKWGRPYLTRAFFDALHGMRRDVLLILAERDGEPVAGALNLIGRDTLFGRYWGCTEDHAFLHFELCYHQATEWAIAQGLSRVEAGAQGEHKLARGYLPVATHSVHWIAHPGLRRAVAAFLDDERAAVSADISALSDLGPYRKDGD</sequence>
<dbReference type="InterPro" id="IPR016181">
    <property type="entry name" value="Acyl_CoA_acyltransferase"/>
</dbReference>
<protein>
    <submittedName>
        <fullName evidence="1">N-acetyltransferase</fullName>
    </submittedName>
</protein>
<dbReference type="InterPro" id="IPR007434">
    <property type="entry name" value="FemAB-like"/>
</dbReference>
<dbReference type="GO" id="GO:0016740">
    <property type="term" value="F:transferase activity"/>
    <property type="evidence" value="ECO:0007669"/>
    <property type="project" value="UniProtKB-KW"/>
</dbReference>
<comment type="caution">
    <text evidence="1">The sequence shown here is derived from an EMBL/GenBank/DDBJ whole genome shotgun (WGS) entry which is preliminary data.</text>
</comment>
<organism evidence="1 2">
    <name type="scientific">Paenirhodobacter populi</name>
    <dbReference type="NCBI Taxonomy" id="2306993"/>
    <lineage>
        <taxon>Bacteria</taxon>
        <taxon>Pseudomonadati</taxon>
        <taxon>Pseudomonadota</taxon>
        <taxon>Alphaproteobacteria</taxon>
        <taxon>Rhodobacterales</taxon>
        <taxon>Rhodobacter group</taxon>
        <taxon>Paenirhodobacter</taxon>
    </lineage>
</organism>
<dbReference type="PANTHER" id="PTHR47017">
    <property type="entry name" value="ACYL-COA"/>
    <property type="match status" value="1"/>
</dbReference>